<keyword evidence="2" id="KW-1185">Reference proteome</keyword>
<name>A0A395HZC7_ASPHC</name>
<accession>A0A395HZC7</accession>
<dbReference type="GeneID" id="37205132"/>
<dbReference type="EMBL" id="KZ824281">
    <property type="protein sequence ID" value="RAL12896.1"/>
    <property type="molecule type" value="Genomic_DNA"/>
</dbReference>
<proteinExistence type="predicted"/>
<gene>
    <name evidence="1" type="ORF">BO97DRAFT_48197</name>
</gene>
<dbReference type="VEuPathDB" id="FungiDB:BO97DRAFT_48197"/>
<dbReference type="RefSeq" id="XP_025552050.1">
    <property type="nucleotide sequence ID" value="XM_025700843.1"/>
</dbReference>
<organism evidence="1 2">
    <name type="scientific">Aspergillus homomorphus (strain CBS 101889)</name>
    <dbReference type="NCBI Taxonomy" id="1450537"/>
    <lineage>
        <taxon>Eukaryota</taxon>
        <taxon>Fungi</taxon>
        <taxon>Dikarya</taxon>
        <taxon>Ascomycota</taxon>
        <taxon>Pezizomycotina</taxon>
        <taxon>Eurotiomycetes</taxon>
        <taxon>Eurotiomycetidae</taxon>
        <taxon>Eurotiales</taxon>
        <taxon>Aspergillaceae</taxon>
        <taxon>Aspergillus</taxon>
        <taxon>Aspergillus subgen. Circumdati</taxon>
    </lineage>
</organism>
<evidence type="ECO:0000313" key="2">
    <source>
        <dbReference type="Proteomes" id="UP000248961"/>
    </source>
</evidence>
<protein>
    <submittedName>
        <fullName evidence="1">Uncharacterized protein</fullName>
    </submittedName>
</protein>
<dbReference type="AlphaFoldDB" id="A0A395HZC7"/>
<evidence type="ECO:0000313" key="1">
    <source>
        <dbReference type="EMBL" id="RAL12896.1"/>
    </source>
</evidence>
<reference evidence="1 2" key="1">
    <citation type="submission" date="2018-02" db="EMBL/GenBank/DDBJ databases">
        <title>The genomes of Aspergillus section Nigri reveals drivers in fungal speciation.</title>
        <authorList>
            <consortium name="DOE Joint Genome Institute"/>
            <person name="Vesth T.C."/>
            <person name="Nybo J."/>
            <person name="Theobald S."/>
            <person name="Brandl J."/>
            <person name="Frisvad J.C."/>
            <person name="Nielsen K.F."/>
            <person name="Lyhne E.K."/>
            <person name="Kogle M.E."/>
            <person name="Kuo A."/>
            <person name="Riley R."/>
            <person name="Clum A."/>
            <person name="Nolan M."/>
            <person name="Lipzen A."/>
            <person name="Salamov A."/>
            <person name="Henrissat B."/>
            <person name="Wiebenga A."/>
            <person name="De vries R.P."/>
            <person name="Grigoriev I.V."/>
            <person name="Mortensen U.H."/>
            <person name="Andersen M.R."/>
            <person name="Baker S.E."/>
        </authorList>
    </citation>
    <scope>NUCLEOTIDE SEQUENCE [LARGE SCALE GENOMIC DNA]</scope>
    <source>
        <strain evidence="1 2">CBS 101889</strain>
    </source>
</reference>
<sequence length="89" mass="10057">MLRSGLYGLLSALCGALEEPRIGFALSVKFASLQAGDVMNWEQAPHLICTSALMHRLSRFCYTILLVYDSRSGMISFLPQERGRQRHRL</sequence>
<dbReference type="Proteomes" id="UP000248961">
    <property type="component" value="Unassembled WGS sequence"/>
</dbReference>